<dbReference type="SUPFAM" id="SSF144083">
    <property type="entry name" value="Magnesium transport protein CorA, transmembrane region"/>
    <property type="match status" value="1"/>
</dbReference>
<dbReference type="PANTHER" id="PTHR47685:SF1">
    <property type="entry name" value="MAGNESIUM TRANSPORT PROTEIN CORA"/>
    <property type="match status" value="1"/>
</dbReference>
<comment type="catalytic activity">
    <reaction evidence="13">
        <text>Mg(2+)(in) = Mg(2+)(out)</text>
        <dbReference type="Rhea" id="RHEA:29827"/>
        <dbReference type="ChEBI" id="CHEBI:18420"/>
    </reaction>
</comment>
<dbReference type="InterPro" id="IPR004488">
    <property type="entry name" value="Mg/Co-transport_prot_CorA"/>
</dbReference>
<dbReference type="InterPro" id="IPR045863">
    <property type="entry name" value="CorA_TM1_TM2"/>
</dbReference>
<accession>A0A1D7TL81</accession>
<evidence type="ECO:0000256" key="13">
    <source>
        <dbReference type="ARBA" id="ARBA00034269"/>
    </source>
</evidence>
<keyword evidence="5 14" id="KW-1003">Cell membrane</keyword>
<dbReference type="Gene3D" id="3.30.460.20">
    <property type="entry name" value="CorA soluble domain-like"/>
    <property type="match status" value="1"/>
</dbReference>
<dbReference type="InterPro" id="IPR002523">
    <property type="entry name" value="MgTranspt_CorA/ZnTranspt_ZntB"/>
</dbReference>
<evidence type="ECO:0000256" key="6">
    <source>
        <dbReference type="ARBA" id="ARBA00022519"/>
    </source>
</evidence>
<dbReference type="SUPFAM" id="SSF143865">
    <property type="entry name" value="CorA soluble domain-like"/>
    <property type="match status" value="1"/>
</dbReference>
<evidence type="ECO:0000256" key="14">
    <source>
        <dbReference type="RuleBase" id="RU362010"/>
    </source>
</evidence>
<dbReference type="Gene3D" id="1.20.58.340">
    <property type="entry name" value="Magnesium transport protein CorA, transmembrane region"/>
    <property type="match status" value="1"/>
</dbReference>
<dbReference type="GO" id="GO:0015087">
    <property type="term" value="F:cobalt ion transmembrane transporter activity"/>
    <property type="evidence" value="ECO:0007669"/>
    <property type="project" value="UniProtKB-UniRule"/>
</dbReference>
<dbReference type="AlphaFoldDB" id="A0A1D7TL81"/>
<dbReference type="NCBIfam" id="TIGR00383">
    <property type="entry name" value="corA"/>
    <property type="match status" value="1"/>
</dbReference>
<feature type="transmembrane region" description="Helical" evidence="14">
    <location>
        <begin position="294"/>
        <end position="314"/>
    </location>
</feature>
<evidence type="ECO:0000256" key="3">
    <source>
        <dbReference type="ARBA" id="ARBA00019439"/>
    </source>
</evidence>
<dbReference type="Proteomes" id="UP000094609">
    <property type="component" value="Chromosome"/>
</dbReference>
<sequence>MIRCFFRNSNKLEVITDLSEFDDNEDKKSKVVWLDMLLPTSEEIVFVEKIFGIDFPTKQESEEIEISSRYWEEDKKIEINSFFLIATEESAHNETVSFILQGNLLISIRYKELKTFEEFSKRFYYAPREFKNGYYIFSQLLDIRIDADADIIEKLSKDITRLRKHVFTDYTNDDEEMLEKISSFEDLNMNIRENLMDKQRILTSFIKSNKYDDSSLRADIVIMLKDIKSLIDYTEFNFERLDYLQNIFVGVLNIEQNKVIKIFTIMNVIFLPPTLIASIYGMNFKILPELDWQFGYAFSLVLMVLSAITPIVIFKKKGWI</sequence>
<dbReference type="CDD" id="cd12836">
    <property type="entry name" value="HpCorA-like"/>
    <property type="match status" value="1"/>
</dbReference>
<evidence type="ECO:0000256" key="11">
    <source>
        <dbReference type="ARBA" id="ARBA00023136"/>
    </source>
</evidence>
<dbReference type="FunFam" id="1.20.58.340:FF:000001">
    <property type="entry name" value="Magnesium transport protein CorA"/>
    <property type="match status" value="1"/>
</dbReference>
<dbReference type="GO" id="GO:0015099">
    <property type="term" value="F:nickel cation transmembrane transporter activity"/>
    <property type="evidence" value="ECO:0007669"/>
    <property type="project" value="TreeGrafter"/>
</dbReference>
<evidence type="ECO:0000256" key="10">
    <source>
        <dbReference type="ARBA" id="ARBA00023065"/>
    </source>
</evidence>
<keyword evidence="7 14" id="KW-0812">Transmembrane</keyword>
<evidence type="ECO:0000256" key="2">
    <source>
        <dbReference type="ARBA" id="ARBA00009765"/>
    </source>
</evidence>
<dbReference type="EMBL" id="CP017111">
    <property type="protein sequence ID" value="AOO65741.1"/>
    <property type="molecule type" value="Genomic_DNA"/>
</dbReference>
<evidence type="ECO:0000256" key="9">
    <source>
        <dbReference type="ARBA" id="ARBA00022989"/>
    </source>
</evidence>
<keyword evidence="9 14" id="KW-1133">Transmembrane helix</keyword>
<dbReference type="PANTHER" id="PTHR47685">
    <property type="entry name" value="MAGNESIUM TRANSPORT PROTEIN CORA"/>
    <property type="match status" value="1"/>
</dbReference>
<proteinExistence type="inferred from homology"/>
<dbReference type="STRING" id="1193502.SHALO_1970"/>
<keyword evidence="10 14" id="KW-0406">Ion transport</keyword>
<dbReference type="GO" id="GO:0005886">
    <property type="term" value="C:plasma membrane"/>
    <property type="evidence" value="ECO:0007669"/>
    <property type="project" value="UniProtKB-SubCell"/>
</dbReference>
<feature type="transmembrane region" description="Helical" evidence="14">
    <location>
        <begin position="262"/>
        <end position="282"/>
    </location>
</feature>
<dbReference type="Pfam" id="PF01544">
    <property type="entry name" value="CorA"/>
    <property type="match status" value="1"/>
</dbReference>
<evidence type="ECO:0000313" key="16">
    <source>
        <dbReference type="Proteomes" id="UP000094609"/>
    </source>
</evidence>
<keyword evidence="16" id="KW-1185">Reference proteome</keyword>
<gene>
    <name evidence="14" type="primary">corA</name>
    <name evidence="15" type="ORF">SHALO_1970</name>
</gene>
<evidence type="ECO:0000256" key="5">
    <source>
        <dbReference type="ARBA" id="ARBA00022475"/>
    </source>
</evidence>
<name>A0A1D7TL81_9BACT</name>
<dbReference type="RefSeq" id="WP_069478387.1">
    <property type="nucleotide sequence ID" value="NZ_CP017111.1"/>
</dbReference>
<dbReference type="KEGG" id="shal:SHALO_1970"/>
<keyword evidence="8 14" id="KW-0460">Magnesium</keyword>
<evidence type="ECO:0000256" key="7">
    <source>
        <dbReference type="ARBA" id="ARBA00022692"/>
    </source>
</evidence>
<organism evidence="15 16">
    <name type="scientific">Sulfurospirillum halorespirans DSM 13726</name>
    <dbReference type="NCBI Taxonomy" id="1193502"/>
    <lineage>
        <taxon>Bacteria</taxon>
        <taxon>Pseudomonadati</taxon>
        <taxon>Campylobacterota</taxon>
        <taxon>Epsilonproteobacteria</taxon>
        <taxon>Campylobacterales</taxon>
        <taxon>Sulfurospirillaceae</taxon>
        <taxon>Sulfurospirillum</taxon>
    </lineage>
</organism>
<dbReference type="PATRIC" id="fig|1193502.14.peg.2002"/>
<dbReference type="GO" id="GO:0015095">
    <property type="term" value="F:magnesium ion transmembrane transporter activity"/>
    <property type="evidence" value="ECO:0007669"/>
    <property type="project" value="UniProtKB-UniRule"/>
</dbReference>
<evidence type="ECO:0000256" key="8">
    <source>
        <dbReference type="ARBA" id="ARBA00022842"/>
    </source>
</evidence>
<comment type="similarity">
    <text evidence="2 14">Belongs to the CorA metal ion transporter (MIT) (TC 1.A.35) family.</text>
</comment>
<evidence type="ECO:0000256" key="1">
    <source>
        <dbReference type="ARBA" id="ARBA00004429"/>
    </source>
</evidence>
<evidence type="ECO:0000256" key="4">
    <source>
        <dbReference type="ARBA" id="ARBA00022448"/>
    </source>
</evidence>
<reference evidence="16" key="1">
    <citation type="submission" date="2016-08" db="EMBL/GenBank/DDBJ databases">
        <title>Complete genome sequence of the organohalide-respiring Epsilonproteobacterium Sulfurospirillum halorespirans.</title>
        <authorList>
            <person name="Goris T."/>
            <person name="Zimmermann J."/>
            <person name="Schenz B."/>
            <person name="Lemos M."/>
            <person name="Hackermueller J."/>
            <person name="Diekert G."/>
        </authorList>
    </citation>
    <scope>NUCLEOTIDE SEQUENCE [LARGE SCALE GENOMIC DNA]</scope>
    <source>
        <strain>DSM 13726</strain>
        <strain evidence="16">PCE-M2</strain>
    </source>
</reference>
<evidence type="ECO:0000256" key="12">
    <source>
        <dbReference type="ARBA" id="ARBA00025941"/>
    </source>
</evidence>
<keyword evidence="11 14" id="KW-0472">Membrane</keyword>
<protein>
    <recommendedName>
        <fullName evidence="3 14">Magnesium transport protein CorA</fullName>
    </recommendedName>
</protein>
<dbReference type="InterPro" id="IPR050829">
    <property type="entry name" value="CorA_MIT"/>
</dbReference>
<comment type="function">
    <text evidence="14">Mediates influx of magnesium ions.</text>
</comment>
<comment type="subcellular location">
    <subcellularLocation>
        <location evidence="1">Cell inner membrane</location>
        <topology evidence="1">Multi-pass membrane protein</topology>
    </subcellularLocation>
    <subcellularLocation>
        <location evidence="14">Membrane</location>
        <topology evidence="14">Multi-pass membrane protein</topology>
    </subcellularLocation>
</comment>
<keyword evidence="6" id="KW-0997">Cell inner membrane</keyword>
<keyword evidence="4 14" id="KW-0813">Transport</keyword>
<comment type="subunit">
    <text evidence="12">Homopentamer. In the absence of Mg(2+), interactions between subunits are weakened, and dimers, trimers and tetramers can be observed in vitro.</text>
</comment>
<evidence type="ECO:0000313" key="15">
    <source>
        <dbReference type="EMBL" id="AOO65741.1"/>
    </source>
</evidence>
<dbReference type="InterPro" id="IPR045861">
    <property type="entry name" value="CorA_cytoplasmic_dom"/>
</dbReference>